<feature type="transmembrane region" description="Helical" evidence="1">
    <location>
        <begin position="156"/>
        <end position="178"/>
    </location>
</feature>
<evidence type="ECO:0000256" key="1">
    <source>
        <dbReference type="SAM" id="Phobius"/>
    </source>
</evidence>
<dbReference type="AlphaFoldDB" id="A0A174DCT0"/>
<accession>A0A174DCT0</accession>
<keyword evidence="1" id="KW-0812">Transmembrane</keyword>
<organism evidence="2 3">
    <name type="scientific">Clostridium disporicum</name>
    <dbReference type="NCBI Taxonomy" id="84024"/>
    <lineage>
        <taxon>Bacteria</taxon>
        <taxon>Bacillati</taxon>
        <taxon>Bacillota</taxon>
        <taxon>Clostridia</taxon>
        <taxon>Eubacteriales</taxon>
        <taxon>Clostridiaceae</taxon>
        <taxon>Clostridium</taxon>
    </lineage>
</organism>
<evidence type="ECO:0000313" key="3">
    <source>
        <dbReference type="Proteomes" id="UP000095594"/>
    </source>
</evidence>
<dbReference type="EMBL" id="CYZX01000006">
    <property type="protein sequence ID" value="CUO21848.1"/>
    <property type="molecule type" value="Genomic_DNA"/>
</dbReference>
<feature type="transmembrane region" description="Helical" evidence="1">
    <location>
        <begin position="94"/>
        <end position="113"/>
    </location>
</feature>
<feature type="transmembrane region" description="Helical" evidence="1">
    <location>
        <begin position="36"/>
        <end position="59"/>
    </location>
</feature>
<feature type="transmembrane region" description="Helical" evidence="1">
    <location>
        <begin position="66"/>
        <end position="88"/>
    </location>
</feature>
<evidence type="ECO:0000313" key="2">
    <source>
        <dbReference type="EMBL" id="CUO21848.1"/>
    </source>
</evidence>
<keyword evidence="1" id="KW-0472">Membrane</keyword>
<dbReference type="InterPro" id="IPR012652">
    <property type="entry name" value="ThiW"/>
</dbReference>
<keyword evidence="1" id="KW-1133">Transmembrane helix</keyword>
<gene>
    <name evidence="2" type="primary">thiW</name>
    <name evidence="2" type="ORF">ERS852471_01161</name>
</gene>
<reference evidence="2 3" key="1">
    <citation type="submission" date="2015-09" db="EMBL/GenBank/DDBJ databases">
        <authorList>
            <consortium name="Pathogen Informatics"/>
        </authorList>
    </citation>
    <scope>NUCLEOTIDE SEQUENCE [LARGE SCALE GENOMIC DNA]</scope>
    <source>
        <strain evidence="2 3">2789STDY5834856</strain>
    </source>
</reference>
<dbReference type="Pfam" id="PF09512">
    <property type="entry name" value="ThiW"/>
    <property type="match status" value="1"/>
</dbReference>
<proteinExistence type="predicted"/>
<protein>
    <submittedName>
        <fullName evidence="2">Thiamine-precursor transport protein ThiW</fullName>
    </submittedName>
</protein>
<name>A0A174DCT0_9CLOT</name>
<dbReference type="Gene3D" id="1.10.1760.20">
    <property type="match status" value="1"/>
</dbReference>
<sequence>MQLVLRVKLGMKDIRHKIGEVCMEITKSSLSTTKKIVLSGILVSLATVLGTFSIPILGAKASPVQHFINVVTGITLGPAYGMGCAFISSLLRNILGTGSVLAFPGSMIGAFLAGTLYKKYHKSELAVIGEVIGTGVIGALVAYPLAAFVLGKEVAMFVYIVPFTTSSLLGSIIAYIVLKLKVIRNFL</sequence>
<dbReference type="NCBIfam" id="TIGR02359">
    <property type="entry name" value="thiW"/>
    <property type="match status" value="1"/>
</dbReference>
<dbReference type="Proteomes" id="UP000095594">
    <property type="component" value="Unassembled WGS sequence"/>
</dbReference>
<feature type="transmembrane region" description="Helical" evidence="1">
    <location>
        <begin position="125"/>
        <end position="150"/>
    </location>
</feature>